<dbReference type="Pfam" id="PF13181">
    <property type="entry name" value="TPR_8"/>
    <property type="match status" value="1"/>
</dbReference>
<feature type="repeat" description="TPR" evidence="3">
    <location>
        <begin position="145"/>
        <end position="178"/>
    </location>
</feature>
<dbReference type="InterPro" id="IPR011990">
    <property type="entry name" value="TPR-like_helical_dom_sf"/>
</dbReference>
<dbReference type="EMBL" id="PDUD01000021">
    <property type="protein sequence ID" value="PHN05459.1"/>
    <property type="molecule type" value="Genomic_DNA"/>
</dbReference>
<accession>A0A2D0NBB2</accession>
<keyword evidence="5" id="KW-1185">Reference proteome</keyword>
<dbReference type="PROSITE" id="PS50293">
    <property type="entry name" value="TPR_REGION"/>
    <property type="match status" value="1"/>
</dbReference>
<organism evidence="4 5">
    <name type="scientific">Flavilitoribacter nigricans (strain ATCC 23147 / DSM 23189 / NBRC 102662 / NCIMB 1420 / SS-2)</name>
    <name type="common">Lewinella nigricans</name>
    <dbReference type="NCBI Taxonomy" id="1122177"/>
    <lineage>
        <taxon>Bacteria</taxon>
        <taxon>Pseudomonadati</taxon>
        <taxon>Bacteroidota</taxon>
        <taxon>Saprospiria</taxon>
        <taxon>Saprospirales</taxon>
        <taxon>Lewinellaceae</taxon>
        <taxon>Flavilitoribacter</taxon>
    </lineage>
</organism>
<proteinExistence type="predicted"/>
<protein>
    <submittedName>
        <fullName evidence="4">Uncharacterized protein</fullName>
    </submittedName>
</protein>
<keyword evidence="1" id="KW-0677">Repeat</keyword>
<sequence length="315" mass="36714">MTHKTIISGRLEFGSSRSYQKVLNMFEHRKENYYRSDIALNAEDIFVEESCFLDIPRFITQTSEKTWRNTINLLQTLAQFAVAGDLSAWMTDSGQLLHHVVIEPKGDKTAIQHFLRGRQLINEEGKEQEARDALSRAIDKFERHALAYERRGFVNYKLGNFKDALYDYNKSIDVNPDKANPYFGKAVIFKAQERWEEAVEQFTLVTKKAMPLEPLHWIARRMKGECLLAMGKVEAASLEFRLFSNRNFTKDNPNYSRRRQVYFLYAKTLLELGRKAEALQQLEKASSTAIGREYVSDQELEKFREENFNQVAQQV</sequence>
<dbReference type="SMART" id="SM00028">
    <property type="entry name" value="TPR"/>
    <property type="match status" value="2"/>
</dbReference>
<dbReference type="PANTHER" id="PTHR44858">
    <property type="entry name" value="TETRATRICOPEPTIDE REPEAT PROTEIN 6"/>
    <property type="match status" value="1"/>
</dbReference>
<dbReference type="PROSITE" id="PS50005">
    <property type="entry name" value="TPR"/>
    <property type="match status" value="1"/>
</dbReference>
<dbReference type="SUPFAM" id="SSF48452">
    <property type="entry name" value="TPR-like"/>
    <property type="match status" value="1"/>
</dbReference>
<evidence type="ECO:0000256" key="1">
    <source>
        <dbReference type="ARBA" id="ARBA00022737"/>
    </source>
</evidence>
<dbReference type="RefSeq" id="WP_099151036.1">
    <property type="nucleotide sequence ID" value="NZ_PDUD01000021.1"/>
</dbReference>
<evidence type="ECO:0000313" key="5">
    <source>
        <dbReference type="Proteomes" id="UP000223913"/>
    </source>
</evidence>
<dbReference type="InterPro" id="IPR019734">
    <property type="entry name" value="TPR_rpt"/>
</dbReference>
<keyword evidence="2 3" id="KW-0802">TPR repeat</keyword>
<dbReference type="OrthoDB" id="965869at2"/>
<dbReference type="Proteomes" id="UP000223913">
    <property type="component" value="Unassembled WGS sequence"/>
</dbReference>
<evidence type="ECO:0000256" key="2">
    <source>
        <dbReference type="ARBA" id="ARBA00022803"/>
    </source>
</evidence>
<dbReference type="InterPro" id="IPR050498">
    <property type="entry name" value="Ycf3"/>
</dbReference>
<comment type="caution">
    <text evidence="4">The sequence shown here is derived from an EMBL/GenBank/DDBJ whole genome shotgun (WGS) entry which is preliminary data.</text>
</comment>
<evidence type="ECO:0000256" key="3">
    <source>
        <dbReference type="PROSITE-ProRule" id="PRU00339"/>
    </source>
</evidence>
<dbReference type="Pfam" id="PF13432">
    <property type="entry name" value="TPR_16"/>
    <property type="match status" value="1"/>
</dbReference>
<reference evidence="4 5" key="1">
    <citation type="submission" date="2017-10" db="EMBL/GenBank/DDBJ databases">
        <title>The draft genome sequence of Lewinella nigricans NBRC 102662.</title>
        <authorList>
            <person name="Wang K."/>
        </authorList>
    </citation>
    <scope>NUCLEOTIDE SEQUENCE [LARGE SCALE GENOMIC DNA]</scope>
    <source>
        <strain evidence="4 5">NBRC 102662</strain>
    </source>
</reference>
<gene>
    <name evidence="4" type="ORF">CRP01_15805</name>
</gene>
<dbReference type="AlphaFoldDB" id="A0A2D0NBB2"/>
<name>A0A2D0NBB2_FLAN2</name>
<dbReference type="PANTHER" id="PTHR44858:SF1">
    <property type="entry name" value="UDP-N-ACETYLGLUCOSAMINE--PEPTIDE N-ACETYLGLUCOSAMINYLTRANSFERASE SPINDLY-RELATED"/>
    <property type="match status" value="1"/>
</dbReference>
<dbReference type="Pfam" id="PF00515">
    <property type="entry name" value="TPR_1"/>
    <property type="match status" value="1"/>
</dbReference>
<dbReference type="Gene3D" id="1.25.40.10">
    <property type="entry name" value="Tetratricopeptide repeat domain"/>
    <property type="match status" value="2"/>
</dbReference>
<evidence type="ECO:0000313" key="4">
    <source>
        <dbReference type="EMBL" id="PHN05459.1"/>
    </source>
</evidence>